<dbReference type="EMBL" id="CP017269">
    <property type="protein sequence ID" value="AOT69179.1"/>
    <property type="molecule type" value="Genomic_DNA"/>
</dbReference>
<protein>
    <submittedName>
        <fullName evidence="1">Thiamine biosynthesis protein ThiS</fullName>
    </submittedName>
</protein>
<dbReference type="SUPFAM" id="SSF54285">
    <property type="entry name" value="MoaD/ThiS"/>
    <property type="match status" value="1"/>
</dbReference>
<dbReference type="Pfam" id="PF02597">
    <property type="entry name" value="ThiS"/>
    <property type="match status" value="1"/>
</dbReference>
<dbReference type="InterPro" id="IPR010035">
    <property type="entry name" value="Thi_S"/>
</dbReference>
<dbReference type="NCBIfam" id="TIGR01683">
    <property type="entry name" value="thiS"/>
    <property type="match status" value="1"/>
</dbReference>
<dbReference type="OrthoDB" id="9810692at2"/>
<name>A0A1D8GE41_9FIRM</name>
<dbReference type="Proteomes" id="UP000095743">
    <property type="component" value="Chromosome"/>
</dbReference>
<evidence type="ECO:0000313" key="2">
    <source>
        <dbReference type="Proteomes" id="UP000095743"/>
    </source>
</evidence>
<evidence type="ECO:0000313" key="1">
    <source>
        <dbReference type="EMBL" id="AOT69179.1"/>
    </source>
</evidence>
<dbReference type="KEGG" id="gfe:Gferi_06140"/>
<dbReference type="Gene3D" id="3.10.20.30">
    <property type="match status" value="1"/>
</dbReference>
<dbReference type="STRING" id="1424294.Gferi_06140"/>
<sequence>MKIIVNGEEKRLEKEVNILEILKIQDVKMPETVSIELNGEIVDRDDFTNTIVKENDTIELLYFMGGGSIGF</sequence>
<dbReference type="AlphaFoldDB" id="A0A1D8GE41"/>
<proteinExistence type="predicted"/>
<dbReference type="InterPro" id="IPR012675">
    <property type="entry name" value="Beta-grasp_dom_sf"/>
</dbReference>
<dbReference type="PANTHER" id="PTHR34472">
    <property type="entry name" value="SULFUR CARRIER PROTEIN THIS"/>
    <property type="match status" value="1"/>
</dbReference>
<keyword evidence="2" id="KW-1185">Reference proteome</keyword>
<accession>A0A1D8GE41</accession>
<dbReference type="CDD" id="cd00565">
    <property type="entry name" value="Ubl_ThiS"/>
    <property type="match status" value="1"/>
</dbReference>
<dbReference type="InterPro" id="IPR003749">
    <property type="entry name" value="ThiS/MoaD-like"/>
</dbReference>
<dbReference type="PANTHER" id="PTHR34472:SF1">
    <property type="entry name" value="SULFUR CARRIER PROTEIN THIS"/>
    <property type="match status" value="1"/>
</dbReference>
<dbReference type="RefSeq" id="WP_069974745.1">
    <property type="nucleotide sequence ID" value="NZ_CP017269.1"/>
</dbReference>
<dbReference type="InterPro" id="IPR016155">
    <property type="entry name" value="Mopterin_synth/thiamin_S_b"/>
</dbReference>
<gene>
    <name evidence="1" type="ORF">Gferi_06140</name>
</gene>
<reference evidence="1 2" key="1">
    <citation type="submission" date="2016-09" db="EMBL/GenBank/DDBJ databases">
        <title>Genomic analysis reveals versatility of anaerobic energy metabolism of Geosporobacter ferrireducens IRF9 of phylum Firmicutes.</title>
        <authorList>
            <person name="Kim S.-J."/>
        </authorList>
    </citation>
    <scope>NUCLEOTIDE SEQUENCE [LARGE SCALE GENOMIC DNA]</scope>
    <source>
        <strain evidence="1 2">IRF9</strain>
    </source>
</reference>
<organism evidence="1 2">
    <name type="scientific">Geosporobacter ferrireducens</name>
    <dbReference type="NCBI Taxonomy" id="1424294"/>
    <lineage>
        <taxon>Bacteria</taxon>
        <taxon>Bacillati</taxon>
        <taxon>Bacillota</taxon>
        <taxon>Clostridia</taxon>
        <taxon>Peptostreptococcales</taxon>
        <taxon>Thermotaleaceae</taxon>
        <taxon>Geosporobacter</taxon>
    </lineage>
</organism>